<feature type="region of interest" description="Disordered" evidence="4">
    <location>
        <begin position="342"/>
        <end position="397"/>
    </location>
</feature>
<dbReference type="GO" id="GO:0005525">
    <property type="term" value="F:GTP binding"/>
    <property type="evidence" value="ECO:0007669"/>
    <property type="project" value="UniProtKB-KW"/>
</dbReference>
<protein>
    <submittedName>
        <fullName evidence="6">GTPase IMAP family member 4-like</fullName>
    </submittedName>
</protein>
<dbReference type="GeneID" id="109877290"/>
<feature type="domain" description="AIG1-type G" evidence="5">
    <location>
        <begin position="40"/>
        <end position="199"/>
    </location>
</feature>
<evidence type="ECO:0000256" key="3">
    <source>
        <dbReference type="ARBA" id="ARBA00023134"/>
    </source>
</evidence>
<accession>A0A8C7I822</accession>
<gene>
    <name evidence="6" type="primary">LOC109877290</name>
</gene>
<reference evidence="6" key="1">
    <citation type="submission" date="2025-08" db="UniProtKB">
        <authorList>
            <consortium name="Ensembl"/>
        </authorList>
    </citation>
    <scope>IDENTIFICATION</scope>
</reference>
<dbReference type="Gene3D" id="3.40.50.300">
    <property type="entry name" value="P-loop containing nucleotide triphosphate hydrolases"/>
    <property type="match status" value="1"/>
</dbReference>
<dbReference type="GeneTree" id="ENSGT00940000180264"/>
<dbReference type="RefSeq" id="XP_020325168.2">
    <property type="nucleotide sequence ID" value="XM_020469579.2"/>
</dbReference>
<keyword evidence="3" id="KW-0342">GTP-binding</keyword>
<dbReference type="Ensembl" id="ENSOKIT00005069522.1">
    <property type="protein sequence ID" value="ENSOKIP00005065396.1"/>
    <property type="gene ID" value="ENSOKIG00005028098.1"/>
</dbReference>
<keyword evidence="7" id="KW-1185">Reference proteome</keyword>
<comment type="similarity">
    <text evidence="1">Belongs to the TRAFAC class TrmE-Era-EngA-EngB-Septin-like GTPase superfamily. AIG1/Toc34/Toc159-like paraseptin GTPase family. IAN subfamily.</text>
</comment>
<dbReference type="InterPro" id="IPR006703">
    <property type="entry name" value="G_AIG1"/>
</dbReference>
<reference evidence="6" key="2">
    <citation type="submission" date="2025-09" db="UniProtKB">
        <authorList>
            <consortium name="Ensembl"/>
        </authorList>
    </citation>
    <scope>IDENTIFICATION</scope>
</reference>
<dbReference type="AlphaFoldDB" id="A0A8C7I822"/>
<dbReference type="Pfam" id="PF04548">
    <property type="entry name" value="AIG1"/>
    <property type="match status" value="1"/>
</dbReference>
<dbReference type="Proteomes" id="UP000694557">
    <property type="component" value="Unassembled WGS sequence"/>
</dbReference>
<evidence type="ECO:0000256" key="2">
    <source>
        <dbReference type="ARBA" id="ARBA00022741"/>
    </source>
</evidence>
<evidence type="ECO:0000313" key="6">
    <source>
        <dbReference type="Ensembl" id="ENSOKIP00005065396.1"/>
    </source>
</evidence>
<organism evidence="6 7">
    <name type="scientific">Oncorhynchus kisutch</name>
    <name type="common">Coho salmon</name>
    <name type="synonym">Salmo kisutch</name>
    <dbReference type="NCBI Taxonomy" id="8019"/>
    <lineage>
        <taxon>Eukaryota</taxon>
        <taxon>Metazoa</taxon>
        <taxon>Chordata</taxon>
        <taxon>Craniata</taxon>
        <taxon>Vertebrata</taxon>
        <taxon>Euteleostomi</taxon>
        <taxon>Actinopterygii</taxon>
        <taxon>Neopterygii</taxon>
        <taxon>Teleostei</taxon>
        <taxon>Protacanthopterygii</taxon>
        <taxon>Salmoniformes</taxon>
        <taxon>Salmonidae</taxon>
        <taxon>Salmoninae</taxon>
        <taxon>Oncorhynchus</taxon>
    </lineage>
</organism>
<dbReference type="InterPro" id="IPR027417">
    <property type="entry name" value="P-loop_NTPase"/>
</dbReference>
<name>A0A8C7I822_ONCKI</name>
<proteinExistence type="inferred from homology"/>
<dbReference type="KEGG" id="oki:109877290"/>
<evidence type="ECO:0000313" key="7">
    <source>
        <dbReference type="Proteomes" id="UP000694557"/>
    </source>
</evidence>
<dbReference type="PANTHER" id="PTHR10903">
    <property type="entry name" value="GTPASE, IMAP FAMILY MEMBER-RELATED"/>
    <property type="match status" value="1"/>
</dbReference>
<dbReference type="InterPro" id="IPR045058">
    <property type="entry name" value="GIMA/IAN/Toc"/>
</dbReference>
<evidence type="ECO:0000259" key="5">
    <source>
        <dbReference type="Pfam" id="PF04548"/>
    </source>
</evidence>
<dbReference type="PANTHER" id="PTHR10903:SF170">
    <property type="entry name" value="GTPASE IMAP FAMILY MEMBER 7"/>
    <property type="match status" value="1"/>
</dbReference>
<sequence>MKNPSERTLVVIGNPGAISWAALEGGEEKPLGTTRLWVTTGTISGRPLSVVNMPGAVTTTQSQGALQDWAMECLSLSECSKGIHSFLLVAPLGRLTEQERRGAQCIRRMFGEKAHGFTQVLFTYELEQKDSLEDLLKEREAQRLVEECGGRFHVCPKSIGEELEVTGLLGKVDSILDQGTDPCYTVEMHQEAQPLLVEFREQLKGLLDGFIRLKERINERERMQVNVENLEHRIFREKLARLQDELLLKQMEKERDSGMEVEALSFIYELDRLVDKLALKRVRAVEEDHKSREGVQRFREELGRMVDEMVTNQKHKHRQMCREKGEEEWELQNFREQLERLKNNMKKTEKRGNRKEKEGVCEGNRKEKEGVCEGDRKEKGGKEFVKGAGKRREGRSL</sequence>
<evidence type="ECO:0000256" key="1">
    <source>
        <dbReference type="ARBA" id="ARBA00008535"/>
    </source>
</evidence>
<evidence type="ECO:0000256" key="4">
    <source>
        <dbReference type="SAM" id="MobiDB-lite"/>
    </source>
</evidence>
<keyword evidence="2" id="KW-0547">Nucleotide-binding</keyword>